<evidence type="ECO:0000313" key="2">
    <source>
        <dbReference type="Proteomes" id="UP000807785"/>
    </source>
</evidence>
<dbReference type="AlphaFoldDB" id="A0A9D7E3K4"/>
<accession>A0A9D7E3K4</accession>
<evidence type="ECO:0000313" key="1">
    <source>
        <dbReference type="EMBL" id="MBK6972290.1"/>
    </source>
</evidence>
<dbReference type="Proteomes" id="UP000807785">
    <property type="component" value="Unassembled WGS sequence"/>
</dbReference>
<name>A0A9D7E3K4_9PROT</name>
<dbReference type="EMBL" id="JADJEV010000002">
    <property type="protein sequence ID" value="MBK6972290.1"/>
    <property type="molecule type" value="Genomic_DNA"/>
</dbReference>
<gene>
    <name evidence="1" type="ORF">IPH26_04820</name>
</gene>
<proteinExistence type="predicted"/>
<sequence length="220" mass="24617">MRISIMQPYFLPYAGYFRLMCGVDAFVVLDDVQFPRGGWVHRNRLARGDGSLGWLTLPLLRQPVTGTIVQAALRRDALDGEWPRRVAAFPAGRWALDQAGPAAGLVRLDSHDLAGNLLRSLHICADSLGMRVPFVRSSELAHDRDLKGHERIIAICRLLGATRYLNAPAGRHLYDVAQFARHGIALEFLPDYRGDPASILQRLFEMPVADIRHEIVDNMT</sequence>
<comment type="caution">
    <text evidence="1">The sequence shown here is derived from an EMBL/GenBank/DDBJ whole genome shotgun (WGS) entry which is preliminary data.</text>
</comment>
<dbReference type="InterPro" id="IPR014985">
    <property type="entry name" value="WbqC"/>
</dbReference>
<dbReference type="Pfam" id="PF08889">
    <property type="entry name" value="WbqC"/>
    <property type="match status" value="1"/>
</dbReference>
<organism evidence="1 2">
    <name type="scientific">Candidatus Methylophosphatis roskildensis</name>
    <dbReference type="NCBI Taxonomy" id="2899263"/>
    <lineage>
        <taxon>Bacteria</taxon>
        <taxon>Pseudomonadati</taxon>
        <taxon>Pseudomonadota</taxon>
        <taxon>Betaproteobacteria</taxon>
        <taxon>Nitrosomonadales</taxon>
        <taxon>Sterolibacteriaceae</taxon>
        <taxon>Candidatus Methylophosphatis</taxon>
    </lineage>
</organism>
<reference evidence="2" key="1">
    <citation type="journal article" date="2021" name="Nat. Commun.">
        <title>Connecting structure to function with the recovery of over 1000 high-quality metagenome-assembled genomes from activated sludge using long-read sequencing.</title>
        <authorList>
            <person name="Singleton C.M."/>
            <person name="Petriglieri F."/>
            <person name="Kristensen J.M."/>
            <person name="Kirkegaard R.H."/>
            <person name="Michaelsen T.Y."/>
            <person name="Andersen M.H."/>
            <person name="Kondrotaite Z."/>
            <person name="Karst S.M."/>
            <person name="Dueholm M.S."/>
            <person name="Nielsen P.H."/>
            <person name="Albertsen M."/>
        </authorList>
    </citation>
    <scope>NUCLEOTIDE SEQUENCE [LARGE SCALE GENOMIC DNA]</scope>
</reference>
<protein>
    <submittedName>
        <fullName evidence="1">WbqC family protein</fullName>
    </submittedName>
</protein>